<protein>
    <submittedName>
        <fullName evidence="1">Uncharacterized protein</fullName>
    </submittedName>
</protein>
<reference evidence="1" key="1">
    <citation type="submission" date="2014-11" db="EMBL/GenBank/DDBJ databases">
        <authorList>
            <person name="Amaro Gonzalez C."/>
        </authorList>
    </citation>
    <scope>NUCLEOTIDE SEQUENCE</scope>
</reference>
<dbReference type="AlphaFoldDB" id="A0A0E9UTB0"/>
<dbReference type="EMBL" id="GBXM01039525">
    <property type="protein sequence ID" value="JAH69052.1"/>
    <property type="molecule type" value="Transcribed_RNA"/>
</dbReference>
<evidence type="ECO:0000313" key="1">
    <source>
        <dbReference type="EMBL" id="JAH69052.1"/>
    </source>
</evidence>
<proteinExistence type="predicted"/>
<name>A0A0E9UTB0_ANGAN</name>
<organism evidence="1">
    <name type="scientific">Anguilla anguilla</name>
    <name type="common">European freshwater eel</name>
    <name type="synonym">Muraena anguilla</name>
    <dbReference type="NCBI Taxonomy" id="7936"/>
    <lineage>
        <taxon>Eukaryota</taxon>
        <taxon>Metazoa</taxon>
        <taxon>Chordata</taxon>
        <taxon>Craniata</taxon>
        <taxon>Vertebrata</taxon>
        <taxon>Euteleostomi</taxon>
        <taxon>Actinopterygii</taxon>
        <taxon>Neopterygii</taxon>
        <taxon>Teleostei</taxon>
        <taxon>Anguilliformes</taxon>
        <taxon>Anguillidae</taxon>
        <taxon>Anguilla</taxon>
    </lineage>
</organism>
<reference evidence="1" key="2">
    <citation type="journal article" date="2015" name="Fish Shellfish Immunol.">
        <title>Early steps in the European eel (Anguilla anguilla)-Vibrio vulnificus interaction in the gills: Role of the RtxA13 toxin.</title>
        <authorList>
            <person name="Callol A."/>
            <person name="Pajuelo D."/>
            <person name="Ebbesson L."/>
            <person name="Teles M."/>
            <person name="MacKenzie S."/>
            <person name="Amaro C."/>
        </authorList>
    </citation>
    <scope>NUCLEOTIDE SEQUENCE</scope>
</reference>
<sequence length="20" mass="2425">MHASYQYNLLTIRTILLFVK</sequence>
<accession>A0A0E9UTB0</accession>